<dbReference type="PANTHER" id="PTHR11932">
    <property type="entry name" value="CULLIN"/>
    <property type="match status" value="1"/>
</dbReference>
<gene>
    <name evidence="3" type="ORF">HaLaN_13018</name>
</gene>
<reference evidence="3 4" key="1">
    <citation type="submission" date="2020-02" db="EMBL/GenBank/DDBJ databases">
        <title>Draft genome sequence of Haematococcus lacustris strain NIES-144.</title>
        <authorList>
            <person name="Morimoto D."/>
            <person name="Nakagawa S."/>
            <person name="Yoshida T."/>
            <person name="Sawayama S."/>
        </authorList>
    </citation>
    <scope>NUCLEOTIDE SEQUENCE [LARGE SCALE GENOMIC DNA]</scope>
    <source>
        <strain evidence="3 4">NIES-144</strain>
    </source>
</reference>
<dbReference type="SUPFAM" id="SSF74788">
    <property type="entry name" value="Cullin repeat-like"/>
    <property type="match status" value="1"/>
</dbReference>
<dbReference type="EMBL" id="BLLF01001017">
    <property type="protein sequence ID" value="GFH16575.1"/>
    <property type="molecule type" value="Genomic_DNA"/>
</dbReference>
<evidence type="ECO:0000313" key="3">
    <source>
        <dbReference type="EMBL" id="GFH16575.1"/>
    </source>
</evidence>
<dbReference type="AlphaFoldDB" id="A0A699Z4T6"/>
<evidence type="ECO:0000256" key="1">
    <source>
        <dbReference type="ARBA" id="ARBA00006019"/>
    </source>
</evidence>
<dbReference type="GO" id="GO:0031625">
    <property type="term" value="F:ubiquitin protein ligase binding"/>
    <property type="evidence" value="ECO:0007669"/>
    <property type="project" value="InterPro"/>
</dbReference>
<dbReference type="InterPro" id="IPR001373">
    <property type="entry name" value="Cullin_N"/>
</dbReference>
<dbReference type="InterPro" id="IPR045093">
    <property type="entry name" value="Cullin"/>
</dbReference>
<organism evidence="3 4">
    <name type="scientific">Haematococcus lacustris</name>
    <name type="common">Green alga</name>
    <name type="synonym">Haematococcus pluvialis</name>
    <dbReference type="NCBI Taxonomy" id="44745"/>
    <lineage>
        <taxon>Eukaryota</taxon>
        <taxon>Viridiplantae</taxon>
        <taxon>Chlorophyta</taxon>
        <taxon>core chlorophytes</taxon>
        <taxon>Chlorophyceae</taxon>
        <taxon>CS clade</taxon>
        <taxon>Chlamydomonadales</taxon>
        <taxon>Haematococcaceae</taxon>
        <taxon>Haematococcus</taxon>
    </lineage>
</organism>
<comment type="similarity">
    <text evidence="1">Belongs to the cullin family.</text>
</comment>
<dbReference type="GO" id="GO:0006511">
    <property type="term" value="P:ubiquitin-dependent protein catabolic process"/>
    <property type="evidence" value="ECO:0007669"/>
    <property type="project" value="InterPro"/>
</dbReference>
<name>A0A699Z4T6_HAELA</name>
<sequence>MGDKRPLELREGWEIMQLGINKLIRILEGEPEESFNAEEYMNLYTTIYNMCTQKPPHDYSEQLYVKYKEAFHLYTVEKILCLATHPASAERCGAAMFQSEMKKKAREAVLRLVDKEREGELVDRALIKNILGIFIEVGMGSMDCYERDFEESLLAETGAYYQRKAALWIEQDSCPEYMVKAEEHLRLEEERVDNYLHSSSKPRLLKEVELEVLSVHQTALLQKEFSGCAVLLRDDKTEDLARMYRLYNRIRGGLDPVAEVFRSHVEAEGSKLVKAVTEELESKKEKDGAKAAPSKDTGTPVEQQFVRSLLDLHDKYLAYVSTCFANCSQFHKSLKVRQG</sequence>
<dbReference type="Pfam" id="PF00888">
    <property type="entry name" value="Cullin"/>
    <property type="match status" value="1"/>
</dbReference>
<dbReference type="FunFam" id="1.20.1310.10:FF:000001">
    <property type="entry name" value="Cullin 3"/>
    <property type="match status" value="1"/>
</dbReference>
<keyword evidence="4" id="KW-1185">Reference proteome</keyword>
<dbReference type="InterPro" id="IPR016159">
    <property type="entry name" value="Cullin_repeat-like_dom_sf"/>
</dbReference>
<proteinExistence type="inferred from homology"/>
<evidence type="ECO:0000313" key="4">
    <source>
        <dbReference type="Proteomes" id="UP000485058"/>
    </source>
</evidence>
<evidence type="ECO:0000259" key="2">
    <source>
        <dbReference type="Pfam" id="PF00888"/>
    </source>
</evidence>
<feature type="domain" description="Cullin N-terminal" evidence="2">
    <location>
        <begin position="96"/>
        <end position="335"/>
    </location>
</feature>
<feature type="non-terminal residue" evidence="3">
    <location>
        <position position="1"/>
    </location>
</feature>
<protein>
    <submittedName>
        <fullName evidence="3">CULLIN_2 domain-containing protein</fullName>
    </submittedName>
</protein>
<dbReference type="Proteomes" id="UP000485058">
    <property type="component" value="Unassembled WGS sequence"/>
</dbReference>
<accession>A0A699Z4T6</accession>
<comment type="caution">
    <text evidence="3">The sequence shown here is derived from an EMBL/GenBank/DDBJ whole genome shotgun (WGS) entry which is preliminary data.</text>
</comment>
<dbReference type="Gene3D" id="1.20.1310.10">
    <property type="entry name" value="Cullin Repeats"/>
    <property type="match status" value="3"/>
</dbReference>